<reference evidence="1" key="1">
    <citation type="submission" date="2017-03" db="EMBL/GenBank/DDBJ databases">
        <title>The mitochondrial genome of the carnivorous plant Utricularia reniformis (Lentibulariaceae): structure, comparative analysis and evolutionary landmarks.</title>
        <authorList>
            <person name="Silva S.R."/>
            <person name="Alvarenga D.O."/>
            <person name="Michael T.P."/>
            <person name="Miranda V.F.O."/>
            <person name="Varani A.M."/>
        </authorList>
    </citation>
    <scope>NUCLEOTIDE SEQUENCE</scope>
</reference>
<gene>
    <name evidence="1" type="ORF">AEK19_MT1508</name>
</gene>
<name>A0A1Y0B2X0_9LAMI</name>
<accession>A0A1Y0B2X0</accession>
<geneLocation type="mitochondrion" evidence="1"/>
<protein>
    <submittedName>
        <fullName evidence="1">Uncharacterized protein</fullName>
    </submittedName>
</protein>
<evidence type="ECO:0000313" key="1">
    <source>
        <dbReference type="EMBL" id="ART31699.1"/>
    </source>
</evidence>
<keyword evidence="1" id="KW-0496">Mitochondrion</keyword>
<organism evidence="1">
    <name type="scientific">Utricularia reniformis</name>
    <dbReference type="NCBI Taxonomy" id="192314"/>
    <lineage>
        <taxon>Eukaryota</taxon>
        <taxon>Viridiplantae</taxon>
        <taxon>Streptophyta</taxon>
        <taxon>Embryophyta</taxon>
        <taxon>Tracheophyta</taxon>
        <taxon>Spermatophyta</taxon>
        <taxon>Magnoliopsida</taxon>
        <taxon>eudicotyledons</taxon>
        <taxon>Gunneridae</taxon>
        <taxon>Pentapetalae</taxon>
        <taxon>asterids</taxon>
        <taxon>lamiids</taxon>
        <taxon>Lamiales</taxon>
        <taxon>Lentibulariaceae</taxon>
        <taxon>Utricularia</taxon>
    </lineage>
</organism>
<proteinExistence type="predicted"/>
<dbReference type="AlphaFoldDB" id="A0A1Y0B2X0"/>
<sequence>MRLAPETKVSSVRTQPAIEKGFPSVHLLSFGFTKASDRPMMKSTWNKKR</sequence>
<dbReference type="EMBL" id="KY774314">
    <property type="protein sequence ID" value="ART31699.1"/>
    <property type="molecule type" value="Genomic_DNA"/>
</dbReference>